<keyword evidence="3" id="KW-1185">Reference proteome</keyword>
<dbReference type="STRING" id="39962.Lmor_2159"/>
<sequence length="771" mass="89347">MHNNAAMKFSLLKESINTPQYQKSITKTLDAQNEFISTLQTNQYTHYEILELIHMTQDKLVRSLLITHLLSMEEYLKSLMGNSILNRLGSHESHIPSRLNPLIYQMDITHLTLEQIKRLQPEAAISILCSIPHFHLLNKDQINELIGQYPDPTVIQYWINHYALMPNAYYTLAHLSKLVDTHVLNEVHKLSQDKKTAIINSILEHLDLYNPLFKLLHEDELEHQLKTVINHYLNGNHHQNYVIYIKLLTRKLFLEQTLLSLDTIQLLISLNDNKEFSEITNKTSYLINYYLRFKAQSGDTQLFYNEGKLNIHVMTQLVQLRPSLPPKEEETRRLLKWIQPTDQQQPQSIVEQNPIPENSLIPLLAQKEKSVRAFDYFLLHFKGNTRNLSKTIKNYLEYHVQEGCSESRRKTIYHTAILMNRPEVKNSVREAIYTSLLHYPELYDESISCWLLRYDAKRTLQHFGLKGGAPNYILIMELCTDALKKLDPTKDKHIIQIANQAYAEAKQELSFSEEKGFFTWLIQRIKRCWINGWTGFFSPNLPVYVAPSYTKPIVTDRDRSVLEAESKPSIKDSEQKLARILKNIEKQCTIQNIDELIDIMTTNLFKSNAQEELNLRARINLLFHELILDSKQNKGINSWLAKNHPLLNANRFRLLELIFTHGSQEDLELFINQVNDDSTYLPPARDTTQIQSIVSEFKVVLPELNDEIELPPQKGAVAASELLSMDTMSNLFNNAWSWTKGNVGVFFANNSSLPPPAETPPQTPLNPNPLH</sequence>
<dbReference type="EMBL" id="UGOG01000001">
    <property type="protein sequence ID" value="STX61397.1"/>
    <property type="molecule type" value="Genomic_DNA"/>
</dbReference>
<dbReference type="RefSeq" id="WP_051190761.1">
    <property type="nucleotide sequence ID" value="NZ_CAAAJG010000031.1"/>
</dbReference>
<name>A0A378JTQ8_9GAMM</name>
<evidence type="ECO:0000313" key="2">
    <source>
        <dbReference type="EMBL" id="STX61397.1"/>
    </source>
</evidence>
<proteinExistence type="predicted"/>
<dbReference type="Proteomes" id="UP000254040">
    <property type="component" value="Unassembled WGS sequence"/>
</dbReference>
<protein>
    <submittedName>
        <fullName evidence="1">Dot/Icm T4SS effector</fullName>
    </submittedName>
    <submittedName>
        <fullName evidence="2">Dot/Icm secretion system substrate</fullName>
    </submittedName>
</protein>
<organism evidence="2 4">
    <name type="scientific">Legionella moravica</name>
    <dbReference type="NCBI Taxonomy" id="39962"/>
    <lineage>
        <taxon>Bacteria</taxon>
        <taxon>Pseudomonadati</taxon>
        <taxon>Pseudomonadota</taxon>
        <taxon>Gammaproteobacteria</taxon>
        <taxon>Legionellales</taxon>
        <taxon>Legionellaceae</taxon>
        <taxon>Legionella</taxon>
    </lineage>
</organism>
<reference evidence="2 4" key="2">
    <citation type="submission" date="2018-06" db="EMBL/GenBank/DDBJ databases">
        <authorList>
            <consortium name="Pathogen Informatics"/>
            <person name="Doyle S."/>
        </authorList>
    </citation>
    <scope>NUCLEOTIDE SEQUENCE [LARGE SCALE GENOMIC DNA]</scope>
    <source>
        <strain evidence="2 4">NCTC12239</strain>
    </source>
</reference>
<evidence type="ECO:0000313" key="3">
    <source>
        <dbReference type="Proteomes" id="UP000054985"/>
    </source>
</evidence>
<dbReference type="EMBL" id="LNYN01000028">
    <property type="protein sequence ID" value="KTD32534.1"/>
    <property type="molecule type" value="Genomic_DNA"/>
</dbReference>
<evidence type="ECO:0000313" key="1">
    <source>
        <dbReference type="EMBL" id="KTD32534.1"/>
    </source>
</evidence>
<evidence type="ECO:0000313" key="4">
    <source>
        <dbReference type="Proteomes" id="UP000254040"/>
    </source>
</evidence>
<reference evidence="1 3" key="1">
    <citation type="submission" date="2015-11" db="EMBL/GenBank/DDBJ databases">
        <title>Genomic analysis of 38 Legionella species identifies large and diverse effector repertoires.</title>
        <authorList>
            <person name="Burstein D."/>
            <person name="Amaro F."/>
            <person name="Zusman T."/>
            <person name="Lifshitz Z."/>
            <person name="Cohen O."/>
            <person name="Gilbert J.A."/>
            <person name="Pupko T."/>
            <person name="Shuman H.A."/>
            <person name="Segal G."/>
        </authorList>
    </citation>
    <scope>NUCLEOTIDE SEQUENCE [LARGE SCALE GENOMIC DNA]</scope>
    <source>
        <strain evidence="1 3">ATCC 43877</strain>
    </source>
</reference>
<accession>A0A378JTQ8</accession>
<gene>
    <name evidence="1" type="ORF">Lmor_2159</name>
    <name evidence="2" type="ORF">NCTC12239_00312</name>
</gene>
<dbReference type="OrthoDB" id="5648933at2"/>
<dbReference type="AlphaFoldDB" id="A0A378JTQ8"/>
<dbReference type="Proteomes" id="UP000054985">
    <property type="component" value="Unassembled WGS sequence"/>
</dbReference>